<proteinExistence type="predicted"/>
<dbReference type="EMBL" id="PFFQ01000017">
    <property type="protein sequence ID" value="PIW17978.1"/>
    <property type="molecule type" value="Genomic_DNA"/>
</dbReference>
<comment type="caution">
    <text evidence="1">The sequence shown here is derived from an EMBL/GenBank/DDBJ whole genome shotgun (WGS) entry which is preliminary data.</text>
</comment>
<name>A0A2M7G866_9BACT</name>
<dbReference type="Pfam" id="PF13262">
    <property type="entry name" value="DUF4054"/>
    <property type="match status" value="1"/>
</dbReference>
<reference evidence="1 2" key="1">
    <citation type="submission" date="2017-09" db="EMBL/GenBank/DDBJ databases">
        <title>Depth-based differentiation of microbial function through sediment-hosted aquifers and enrichment of novel symbionts in the deep terrestrial subsurface.</title>
        <authorList>
            <person name="Probst A.J."/>
            <person name="Ladd B."/>
            <person name="Jarett J.K."/>
            <person name="Geller-Mcgrath D.E."/>
            <person name="Sieber C.M."/>
            <person name="Emerson J.B."/>
            <person name="Anantharaman K."/>
            <person name="Thomas B.C."/>
            <person name="Malmstrom R."/>
            <person name="Stieglmeier M."/>
            <person name="Klingl A."/>
            <person name="Woyke T."/>
            <person name="Ryan C.M."/>
            <person name="Banfield J.F."/>
        </authorList>
    </citation>
    <scope>NUCLEOTIDE SEQUENCE [LARGE SCALE GENOMIC DNA]</scope>
    <source>
        <strain evidence="1">CG17_big_fil_post_rev_8_21_14_2_50_48_46</strain>
    </source>
</reference>
<dbReference type="Proteomes" id="UP000231019">
    <property type="component" value="Unassembled WGS sequence"/>
</dbReference>
<accession>A0A2M7G866</accession>
<dbReference type="AlphaFoldDB" id="A0A2M7G866"/>
<evidence type="ECO:0000313" key="2">
    <source>
        <dbReference type="Proteomes" id="UP000231019"/>
    </source>
</evidence>
<dbReference type="InterPro" id="IPR025127">
    <property type="entry name" value="DUF4054"/>
</dbReference>
<protein>
    <submittedName>
        <fullName evidence="1">Uncharacterized protein</fullName>
    </submittedName>
</protein>
<gene>
    <name evidence="1" type="ORF">COW36_06810</name>
</gene>
<sequence length="131" mass="13281">MPTALSYIKSFNNATLQAMSDSALQAAIDIAMLDIHSATYGTTADIAAANLAAHNILIETSTSAASSGGALAGAVLEKELDGARIKYAAPSGGSSGSSGSSDPLEGTIYGKRFKQYRDNVSIGTFSTGSNL</sequence>
<evidence type="ECO:0000313" key="1">
    <source>
        <dbReference type="EMBL" id="PIW17978.1"/>
    </source>
</evidence>
<organism evidence="1 2">
    <name type="scientific">bacterium (Candidatus Blackallbacteria) CG17_big_fil_post_rev_8_21_14_2_50_48_46</name>
    <dbReference type="NCBI Taxonomy" id="2014261"/>
    <lineage>
        <taxon>Bacteria</taxon>
        <taxon>Candidatus Blackallbacteria</taxon>
    </lineage>
</organism>